<evidence type="ECO:0000256" key="3">
    <source>
        <dbReference type="ARBA" id="ARBA00015068"/>
    </source>
</evidence>
<keyword evidence="5" id="KW-0235">DNA replication</keyword>
<dbReference type="RefSeq" id="YP_003933797.1">
    <property type="nucleotide sequence ID" value="NC_014567.1"/>
</dbReference>
<evidence type="ECO:0000256" key="7">
    <source>
        <dbReference type="ARBA" id="ARBA00032287"/>
    </source>
</evidence>
<feature type="compositionally biased region" description="Basic and acidic residues" evidence="8">
    <location>
        <begin position="332"/>
        <end position="342"/>
    </location>
</feature>
<dbReference type="InterPro" id="IPR003202">
    <property type="entry name" value="Herpes_UL42"/>
</dbReference>
<comment type="similarity">
    <text evidence="2">Belongs to the herpesviridae DNA polymerase processivity factor family.</text>
</comment>
<dbReference type="Gene3D" id="3.70.10.10">
    <property type="match status" value="1"/>
</dbReference>
<dbReference type="Pfam" id="PF02282">
    <property type="entry name" value="Herpes_UL42"/>
    <property type="match status" value="2"/>
</dbReference>
<evidence type="ECO:0000256" key="5">
    <source>
        <dbReference type="ARBA" id="ARBA00022705"/>
    </source>
</evidence>
<organismHost>
    <name type="scientific">Saimiri</name>
    <name type="common">squirrel monkeys</name>
    <dbReference type="NCBI Taxonomy" id="9520"/>
</organismHost>
<keyword evidence="4" id="KW-1048">Host nucleus</keyword>
<sequence>MASESLLRRARDEPGSEQNSTSEEPPSVPGCYVALHGSKLNEALQAFASLRTTLLDSLLVFSEHGLMIHGTVFGEQVYVPVDRDRFSRYQWTGPAAAFLSLVDQKRSLLNVLRGNQHANLQRVDFEIAGASPFRTLTQRIWEESPESPESYSPAETLLKRELTSFSVLLPQDAPDVRLHLTRAQLNKVCDVTQTPGSTDPACTRTTFELGVSGKFSVYNDNSCVTFVAREKGGGSVDGEDQANILAAALKKSGHSAVTAKTVYGENVHRAFSVALEAADTLRPVLRRLQMRGGTLKFFLSAEIPTLCVTAADSHAASAIFFLAPRPAPSLREPPEVMTKPERSPSTSPTHHQVGRGSPAPHASSSPTTRSHAAHAIHRSNEPRRLGADIRTMFGPANDTAQARAAAVERVSRDADREADRPANKKARCDSGGVTE</sequence>
<dbReference type="GO" id="GO:0006260">
    <property type="term" value="P:DNA replication"/>
    <property type="evidence" value="ECO:0007669"/>
    <property type="project" value="UniProtKB-KW"/>
</dbReference>
<evidence type="ECO:0000256" key="4">
    <source>
        <dbReference type="ARBA" id="ARBA00022562"/>
    </source>
</evidence>
<keyword evidence="6" id="KW-0238">DNA-binding</keyword>
<keyword evidence="10" id="KW-1185">Reference proteome</keyword>
<dbReference type="GO" id="GO:0042025">
    <property type="term" value="C:host cell nucleus"/>
    <property type="evidence" value="ECO:0007669"/>
    <property type="project" value="UniProtKB-SubCell"/>
</dbReference>
<evidence type="ECO:0000256" key="8">
    <source>
        <dbReference type="SAM" id="MobiDB-lite"/>
    </source>
</evidence>
<evidence type="ECO:0000313" key="9">
    <source>
        <dbReference type="EMBL" id="ADO13785.1"/>
    </source>
</evidence>
<organism evidence="9 10">
    <name type="scientific">Saimiriine herpesvirus 1 (strain MV-5-4-PSL)</name>
    <name type="common">SaHV-1</name>
    <name type="synonym">Marmoset herpesvirus</name>
    <dbReference type="NCBI Taxonomy" id="10353"/>
    <lineage>
        <taxon>Viruses</taxon>
        <taxon>Duplodnaviria</taxon>
        <taxon>Heunggongvirae</taxon>
        <taxon>Peploviricota</taxon>
        <taxon>Herviviricetes</taxon>
        <taxon>Herpesvirales</taxon>
        <taxon>Orthoherpesviridae</taxon>
        <taxon>Alphaherpesvirinae</taxon>
        <taxon>Simplexvirus</taxon>
        <taxon>Simplexvirus saimiriinealpha1</taxon>
    </lineage>
</organism>
<feature type="compositionally biased region" description="Basic and acidic residues" evidence="8">
    <location>
        <begin position="1"/>
        <end position="14"/>
    </location>
</feature>
<reference evidence="9 10" key="1">
    <citation type="journal article" date="2011" name="Virology">
        <title>Structure and sequence of the saimiriine herpesvirus 1 genome.</title>
        <authorList>
            <person name="Tyler S."/>
            <person name="Severini A."/>
            <person name="Black D."/>
            <person name="Walker M."/>
            <person name="Eberle R."/>
        </authorList>
    </citation>
    <scope>NUCLEOTIDE SEQUENCE [LARGE SCALE GENOMIC DNA]</scope>
    <source>
        <strain evidence="9">MV 5-4</strain>
    </source>
</reference>
<dbReference type="SUPFAM" id="SSF55979">
    <property type="entry name" value="DNA clamp"/>
    <property type="match status" value="2"/>
</dbReference>
<accession>E2IUC7</accession>
<feature type="compositionally biased region" description="Low complexity" evidence="8">
    <location>
        <begin position="354"/>
        <end position="370"/>
    </location>
</feature>
<proteinExistence type="inferred from homology"/>
<evidence type="ECO:0000256" key="6">
    <source>
        <dbReference type="ARBA" id="ARBA00023125"/>
    </source>
</evidence>
<feature type="compositionally biased region" description="Basic and acidic residues" evidence="8">
    <location>
        <begin position="378"/>
        <end position="387"/>
    </location>
</feature>
<name>E2IUC7_SHV1</name>
<evidence type="ECO:0000313" key="10">
    <source>
        <dbReference type="Proteomes" id="UP000127069"/>
    </source>
</evidence>
<feature type="region of interest" description="Disordered" evidence="8">
    <location>
        <begin position="327"/>
        <end position="435"/>
    </location>
</feature>
<protein>
    <recommendedName>
        <fullName evidence="3">DNA polymerase processivity factor</fullName>
    </recommendedName>
    <alternativeName>
        <fullName evidence="7">Polymerase accessory protein</fullName>
    </alternativeName>
</protein>
<feature type="region of interest" description="Disordered" evidence="8">
    <location>
        <begin position="1"/>
        <end position="28"/>
    </location>
</feature>
<dbReference type="Proteomes" id="UP000127069">
    <property type="component" value="Segment"/>
</dbReference>
<organismHost>
    <name type="scientific">Callithrix</name>
    <dbReference type="NCBI Taxonomy" id="9481"/>
</organismHost>
<dbReference type="EMBL" id="HM625781">
    <property type="protein sequence ID" value="ADO13785.1"/>
    <property type="molecule type" value="Genomic_DNA"/>
</dbReference>
<dbReference type="GO" id="GO:0003677">
    <property type="term" value="F:DNA binding"/>
    <property type="evidence" value="ECO:0007669"/>
    <property type="project" value="UniProtKB-KW"/>
</dbReference>
<evidence type="ECO:0000256" key="2">
    <source>
        <dbReference type="ARBA" id="ARBA00008362"/>
    </source>
</evidence>
<dbReference type="OrthoDB" id="11475at10239"/>
<feature type="compositionally biased region" description="Basic and acidic residues" evidence="8">
    <location>
        <begin position="409"/>
        <end position="428"/>
    </location>
</feature>
<comment type="subcellular location">
    <subcellularLocation>
        <location evidence="1">Host nucleus</location>
    </subcellularLocation>
</comment>
<dbReference type="KEGG" id="vg:9829314"/>
<dbReference type="InterPro" id="IPR046938">
    <property type="entry name" value="DNA_clamp_sf"/>
</dbReference>
<evidence type="ECO:0000256" key="1">
    <source>
        <dbReference type="ARBA" id="ARBA00004147"/>
    </source>
</evidence>
<gene>
    <name evidence="9" type="primary">UL42</name>
</gene>
<dbReference type="GeneID" id="9829314"/>